<evidence type="ECO:0000313" key="3">
    <source>
        <dbReference type="Proteomes" id="UP000239866"/>
    </source>
</evidence>
<dbReference type="AlphaFoldDB" id="A0A2T1K756"/>
<accession>A0A2T1K756</accession>
<proteinExistence type="predicted"/>
<dbReference type="RefSeq" id="WP_106762796.1">
    <property type="nucleotide sequence ID" value="NZ_PXNP01000085.1"/>
</dbReference>
<gene>
    <name evidence="2" type="ORF">C7H09_11655</name>
</gene>
<keyword evidence="3" id="KW-1185">Reference proteome</keyword>
<keyword evidence="1" id="KW-1133">Transmembrane helix</keyword>
<feature type="transmembrane region" description="Helical" evidence="1">
    <location>
        <begin position="35"/>
        <end position="63"/>
    </location>
</feature>
<feature type="transmembrane region" description="Helical" evidence="1">
    <location>
        <begin position="6"/>
        <end position="23"/>
    </location>
</feature>
<keyword evidence="1" id="KW-0812">Transmembrane</keyword>
<organism evidence="2 3">
    <name type="scientific">Marinobacter fuscus</name>
    <dbReference type="NCBI Taxonomy" id="2109942"/>
    <lineage>
        <taxon>Bacteria</taxon>
        <taxon>Pseudomonadati</taxon>
        <taxon>Pseudomonadota</taxon>
        <taxon>Gammaproteobacteria</taxon>
        <taxon>Pseudomonadales</taxon>
        <taxon>Marinobacteraceae</taxon>
        <taxon>Marinobacter</taxon>
    </lineage>
</organism>
<reference evidence="2 3" key="1">
    <citation type="submission" date="2018-03" db="EMBL/GenBank/DDBJ databases">
        <title>Marinobacter brunus sp. nov., a marine bacterium of Gamma-proteobacteria isolated from the surface seawater of the South China Sea.</title>
        <authorList>
            <person name="Cheng H."/>
            <person name="Wu Y.-H."/>
            <person name="Xamxidin M."/>
            <person name="Xu X.-W."/>
        </authorList>
    </citation>
    <scope>NUCLEOTIDE SEQUENCE [LARGE SCALE GENOMIC DNA]</scope>
    <source>
        <strain evidence="2 3">NH169-3</strain>
    </source>
</reference>
<dbReference type="Proteomes" id="UP000239866">
    <property type="component" value="Unassembled WGS sequence"/>
</dbReference>
<keyword evidence="1" id="KW-0472">Membrane</keyword>
<sequence length="93" mass="10264">MVGLSIGAGIAAWYVALTLLRRVMMQPELARNARLWLFLSVGLVAMLFALVFSLALAAVGYQLFDVKTFAFAFMLFALLSFITGVFCIRKVLP</sequence>
<comment type="caution">
    <text evidence="2">The sequence shown here is derived from an EMBL/GenBank/DDBJ whole genome shotgun (WGS) entry which is preliminary data.</text>
</comment>
<protein>
    <submittedName>
        <fullName evidence="2">Uncharacterized protein</fullName>
    </submittedName>
</protein>
<dbReference type="EMBL" id="PXNP01000085">
    <property type="protein sequence ID" value="PSF05991.1"/>
    <property type="molecule type" value="Genomic_DNA"/>
</dbReference>
<name>A0A2T1K756_9GAMM</name>
<evidence type="ECO:0000313" key="2">
    <source>
        <dbReference type="EMBL" id="PSF05991.1"/>
    </source>
</evidence>
<evidence type="ECO:0000256" key="1">
    <source>
        <dbReference type="SAM" id="Phobius"/>
    </source>
</evidence>
<feature type="transmembrane region" description="Helical" evidence="1">
    <location>
        <begin position="69"/>
        <end position="88"/>
    </location>
</feature>